<dbReference type="PANTHER" id="PTHR11362:SF78">
    <property type="entry name" value="PROTEASE INHIBITOR"/>
    <property type="match status" value="1"/>
</dbReference>
<dbReference type="Gene3D" id="3.90.280.10">
    <property type="entry name" value="PEBP-like"/>
    <property type="match status" value="1"/>
</dbReference>
<dbReference type="EMBL" id="QGMG01000023">
    <property type="protein sequence ID" value="TVY58846.1"/>
    <property type="molecule type" value="Genomic_DNA"/>
</dbReference>
<evidence type="ECO:0000313" key="2">
    <source>
        <dbReference type="Proteomes" id="UP000481288"/>
    </source>
</evidence>
<dbReference type="GO" id="GO:0046578">
    <property type="term" value="P:regulation of Ras protein signal transduction"/>
    <property type="evidence" value="ECO:0007669"/>
    <property type="project" value="TreeGrafter"/>
</dbReference>
<dbReference type="Pfam" id="PF01161">
    <property type="entry name" value="PBP"/>
    <property type="match status" value="1"/>
</dbReference>
<dbReference type="SUPFAM" id="SSF49777">
    <property type="entry name" value="PEBP-like"/>
    <property type="match status" value="1"/>
</dbReference>
<name>A0A7D8Z4G0_9HELO</name>
<dbReference type="InterPro" id="IPR036610">
    <property type="entry name" value="PEBP-like_sf"/>
</dbReference>
<dbReference type="GO" id="GO:0030414">
    <property type="term" value="F:peptidase inhibitor activity"/>
    <property type="evidence" value="ECO:0007669"/>
    <property type="project" value="TreeGrafter"/>
</dbReference>
<proteinExistence type="predicted"/>
<dbReference type="InterPro" id="IPR035810">
    <property type="entry name" value="PEBP_euk"/>
</dbReference>
<keyword evidence="2" id="KW-1185">Reference proteome</keyword>
<accession>A0A7D8Z4G0</accession>
<dbReference type="Proteomes" id="UP000481288">
    <property type="component" value="Unassembled WGS sequence"/>
</dbReference>
<reference evidence="1 2" key="1">
    <citation type="submission" date="2018-05" db="EMBL/GenBank/DDBJ databases">
        <title>Whole genome sequencing for identification of molecular markers to develop diagnostic detection tools for the regulated plant pathogen Lachnellula willkommii.</title>
        <authorList>
            <person name="Giroux E."/>
            <person name="Bilodeau G."/>
        </authorList>
    </citation>
    <scope>NUCLEOTIDE SEQUENCE [LARGE SCALE GENOMIC DNA]</scope>
    <source>
        <strain evidence="1 2">CBS 625.97</strain>
    </source>
</reference>
<dbReference type="PANTHER" id="PTHR11362">
    <property type="entry name" value="PHOSPHATIDYLETHANOLAMINE-BINDING PROTEIN"/>
    <property type="match status" value="1"/>
</dbReference>
<dbReference type="AlphaFoldDB" id="A0A7D8Z4G0"/>
<dbReference type="GO" id="GO:0005543">
    <property type="term" value="F:phospholipid binding"/>
    <property type="evidence" value="ECO:0007669"/>
    <property type="project" value="TreeGrafter"/>
</dbReference>
<dbReference type="OrthoDB" id="2506647at2759"/>
<dbReference type="InterPro" id="IPR008914">
    <property type="entry name" value="PEBP"/>
</dbReference>
<evidence type="ECO:0000313" key="1">
    <source>
        <dbReference type="EMBL" id="TVY58846.1"/>
    </source>
</evidence>
<evidence type="ECO:0008006" key="3">
    <source>
        <dbReference type="Google" id="ProtNLM"/>
    </source>
</evidence>
<organism evidence="1 2">
    <name type="scientific">Lachnellula cervina</name>
    <dbReference type="NCBI Taxonomy" id="1316786"/>
    <lineage>
        <taxon>Eukaryota</taxon>
        <taxon>Fungi</taxon>
        <taxon>Dikarya</taxon>
        <taxon>Ascomycota</taxon>
        <taxon>Pezizomycotina</taxon>
        <taxon>Leotiomycetes</taxon>
        <taxon>Helotiales</taxon>
        <taxon>Lachnaceae</taxon>
        <taxon>Lachnellula</taxon>
    </lineage>
</organism>
<dbReference type="GO" id="GO:0030162">
    <property type="term" value="P:regulation of proteolysis"/>
    <property type="evidence" value="ECO:0007669"/>
    <property type="project" value="TreeGrafter"/>
</dbReference>
<sequence length="176" mass="18793">MGSVEESFDLIKGDVSKTLGITVGKHKITTPGQYIPKPDAQATPELSFNVSTGTYIVIGLDLDAPFASLNFLSPILHWIQSGLTPTPEGKGTSTLSAGNTPFVVDWAAVGAPGGPCAPHRYVFLLYEQPDDFDVQKHTPNGGAPVGLLKRTKFDLGAFEKEVKLGPVIAFNYFTSN</sequence>
<comment type="caution">
    <text evidence="1">The sequence shown here is derived from an EMBL/GenBank/DDBJ whole genome shotgun (WGS) entry which is preliminary data.</text>
</comment>
<protein>
    <recommendedName>
        <fullName evidence="3">Carboxypeptidase Y inhibitor</fullName>
    </recommendedName>
</protein>
<gene>
    <name evidence="1" type="ORF">LCER1_G001656</name>
</gene>
<dbReference type="CDD" id="cd00866">
    <property type="entry name" value="PEBP_euk"/>
    <property type="match status" value="1"/>
</dbReference>